<evidence type="ECO:0000256" key="2">
    <source>
        <dbReference type="ARBA" id="ARBA00011355"/>
    </source>
</evidence>
<protein>
    <recommendedName>
        <fullName evidence="9">Geranylgeranyl transferase type-2 subunit beta</fullName>
        <ecNumber evidence="9">2.5.1.60</ecNumber>
    </recommendedName>
</protein>
<dbReference type="CDD" id="cd02894">
    <property type="entry name" value="GGTase-II"/>
    <property type="match status" value="1"/>
</dbReference>
<dbReference type="InterPro" id="IPR045089">
    <property type="entry name" value="PGGT1B-like"/>
</dbReference>
<comment type="catalytic activity">
    <reaction evidence="8 9">
        <text>geranylgeranyl diphosphate + L-cysteinyl-[protein] = S-geranylgeranyl-L-cysteinyl-[protein] + diphosphate</text>
        <dbReference type="Rhea" id="RHEA:21240"/>
        <dbReference type="Rhea" id="RHEA-COMP:10131"/>
        <dbReference type="Rhea" id="RHEA-COMP:11537"/>
        <dbReference type="ChEBI" id="CHEBI:29950"/>
        <dbReference type="ChEBI" id="CHEBI:33019"/>
        <dbReference type="ChEBI" id="CHEBI:57533"/>
        <dbReference type="ChEBI" id="CHEBI:86021"/>
        <dbReference type="EC" id="2.5.1.60"/>
    </reaction>
</comment>
<dbReference type="PANTHER" id="PTHR11774:SF11">
    <property type="entry name" value="GERANYLGERANYL TRANSFERASE TYPE-2 SUBUNIT BETA"/>
    <property type="match status" value="1"/>
</dbReference>
<proteinExistence type="inferred from homology"/>
<evidence type="ECO:0000256" key="9">
    <source>
        <dbReference type="RuleBase" id="RU365076"/>
    </source>
</evidence>
<comment type="cofactor">
    <cofactor evidence="9">
        <name>Zn(2+)</name>
        <dbReference type="ChEBI" id="CHEBI:29105"/>
    </cofactor>
    <text evidence="9">Binds 1 zinc ion per subunit.</text>
</comment>
<dbReference type="Gene3D" id="1.50.10.20">
    <property type="match status" value="1"/>
</dbReference>
<evidence type="ECO:0000256" key="4">
    <source>
        <dbReference type="ARBA" id="ARBA00022679"/>
    </source>
</evidence>
<gene>
    <name evidence="11" type="ORF">CHYS00102_LOCUS10057</name>
</gene>
<evidence type="ECO:0000256" key="5">
    <source>
        <dbReference type="ARBA" id="ARBA00022723"/>
    </source>
</evidence>
<accession>A0A7S1FQ61</accession>
<reference evidence="11" key="1">
    <citation type="submission" date="2021-01" db="EMBL/GenBank/DDBJ databases">
        <authorList>
            <person name="Corre E."/>
            <person name="Pelletier E."/>
            <person name="Niang G."/>
            <person name="Scheremetjew M."/>
            <person name="Finn R."/>
            <person name="Kale V."/>
            <person name="Holt S."/>
            <person name="Cochrane G."/>
            <person name="Meng A."/>
            <person name="Brown T."/>
            <person name="Cohen L."/>
        </authorList>
    </citation>
    <scope>NUCLEOTIDE SEQUENCE</scope>
    <source>
        <strain evidence="11">308</strain>
    </source>
</reference>
<dbReference type="GO" id="GO:0005968">
    <property type="term" value="C:Rab-protein geranylgeranyltransferase complex"/>
    <property type="evidence" value="ECO:0007669"/>
    <property type="project" value="UniProtKB-UniRule"/>
</dbReference>
<evidence type="ECO:0000256" key="6">
    <source>
        <dbReference type="ARBA" id="ARBA00022737"/>
    </source>
</evidence>
<comment type="similarity">
    <text evidence="1 9">Belongs to the protein prenyltransferase subunit beta family.</text>
</comment>
<evidence type="ECO:0000259" key="10">
    <source>
        <dbReference type="Pfam" id="PF00432"/>
    </source>
</evidence>
<organism evidence="11">
    <name type="scientific">Corethron hystrix</name>
    <dbReference type="NCBI Taxonomy" id="216773"/>
    <lineage>
        <taxon>Eukaryota</taxon>
        <taxon>Sar</taxon>
        <taxon>Stramenopiles</taxon>
        <taxon>Ochrophyta</taxon>
        <taxon>Bacillariophyta</taxon>
        <taxon>Coscinodiscophyceae</taxon>
        <taxon>Corethrophycidae</taxon>
        <taxon>Corethrales</taxon>
        <taxon>Corethraceae</taxon>
        <taxon>Corethron</taxon>
    </lineage>
</organism>
<evidence type="ECO:0000256" key="8">
    <source>
        <dbReference type="ARBA" id="ARBA00047658"/>
    </source>
</evidence>
<dbReference type="GO" id="GO:0046872">
    <property type="term" value="F:metal ion binding"/>
    <property type="evidence" value="ECO:0007669"/>
    <property type="project" value="UniProtKB-KW"/>
</dbReference>
<dbReference type="InterPro" id="IPR008930">
    <property type="entry name" value="Terpenoid_cyclase/PrenylTrfase"/>
</dbReference>
<evidence type="ECO:0000256" key="1">
    <source>
        <dbReference type="ARBA" id="ARBA00010497"/>
    </source>
</evidence>
<dbReference type="EC" id="2.5.1.60" evidence="9"/>
<evidence type="ECO:0000256" key="3">
    <source>
        <dbReference type="ARBA" id="ARBA00022602"/>
    </source>
</evidence>
<dbReference type="Pfam" id="PF00432">
    <property type="entry name" value="Prenyltrans"/>
    <property type="match status" value="2"/>
</dbReference>
<dbReference type="FunFam" id="1.50.10.20:FF:000012">
    <property type="entry name" value="Geranylgeranyl transferase type-2 subunit beta"/>
    <property type="match status" value="1"/>
</dbReference>
<keyword evidence="6" id="KW-0677">Repeat</keyword>
<dbReference type="PANTHER" id="PTHR11774">
    <property type="entry name" value="GERANYLGERANYL TRANSFERASE TYPE BETA SUBUNIT"/>
    <property type="match status" value="1"/>
</dbReference>
<dbReference type="GO" id="GO:0004663">
    <property type="term" value="F:Rab geranylgeranyltransferase activity"/>
    <property type="evidence" value="ECO:0007669"/>
    <property type="project" value="UniProtKB-UniRule"/>
</dbReference>
<dbReference type="InterPro" id="IPR001330">
    <property type="entry name" value="Prenyltrans"/>
</dbReference>
<feature type="domain" description="Prenyltransferase alpha-alpha toroid" evidence="10">
    <location>
        <begin position="3"/>
        <end position="52"/>
    </location>
</feature>
<keyword evidence="7 9" id="KW-0862">Zinc</keyword>
<name>A0A7S1FQ61_9STRA</name>
<feature type="domain" description="Prenyltransferase alpha-alpha toroid" evidence="10">
    <location>
        <begin position="95"/>
        <end position="372"/>
    </location>
</feature>
<evidence type="ECO:0000313" key="11">
    <source>
        <dbReference type="EMBL" id="CAD8882862.1"/>
    </source>
</evidence>
<comment type="function">
    <text evidence="9">Catalyzes the transfer of a geranylgeranyl moiety from geranylgeranyl diphosphate to both cysteines of proteins with the C-terminal sequence -XXCC, -XCXC and -CCXX.</text>
</comment>
<dbReference type="InterPro" id="IPR026873">
    <property type="entry name" value="Ptb1"/>
</dbReference>
<dbReference type="EMBL" id="HBFR01013801">
    <property type="protein sequence ID" value="CAD8882862.1"/>
    <property type="molecule type" value="Transcribed_RNA"/>
</dbReference>
<dbReference type="AlphaFoldDB" id="A0A7S1FQ61"/>
<sequence length="389" mass="42500">MAFLRDKHIEYITSLSERIDRSDSYEGAITDHLRVSGVYWSVAGLSIISGWKEEESASPAEDAEEGSNLARRRISRLDDLMGLTKKFSLAPSVPPRPSVADFVFSCYDPATGGFAGNTGHDAHLLYTLSALQLLLLADALDDPRLDVSRVSAFVVGLWNAKDGSFSGDEWGEVDTRFSYCAASCLEILGRLGPRPGPNEDTARDGSGIDLSLAARYVASCQNLDGGYGSCPGAESHAGQIFCCVGALSILGRLDLVDADLLCWWLAERQCDSGGLNGRPEKQADVCYSWWVLSSLSILGKVDWIDRKALQKFILSAQDKEDGGIADRPNDMPDVYHTFFGMAGLSLLGYFEDIGLPQGEVQGNWHRRINPVFALPDDIIQKRGMYSQLI</sequence>
<dbReference type="GO" id="GO:0072657">
    <property type="term" value="P:protein localization to membrane"/>
    <property type="evidence" value="ECO:0007669"/>
    <property type="project" value="UniProtKB-ARBA"/>
</dbReference>
<keyword evidence="5 9" id="KW-0479">Metal-binding</keyword>
<evidence type="ECO:0000256" key="7">
    <source>
        <dbReference type="ARBA" id="ARBA00022833"/>
    </source>
</evidence>
<keyword evidence="4 9" id="KW-0808">Transferase</keyword>
<dbReference type="SUPFAM" id="SSF48239">
    <property type="entry name" value="Terpenoid cyclases/Protein prenyltransferases"/>
    <property type="match status" value="1"/>
</dbReference>
<comment type="subunit">
    <text evidence="2">Heterodimer of an alpha and a beta subunit.</text>
</comment>
<keyword evidence="3 9" id="KW-0637">Prenyltransferase</keyword>